<evidence type="ECO:0000256" key="2">
    <source>
        <dbReference type="ARBA" id="ARBA00006432"/>
    </source>
</evidence>
<feature type="domain" description="AMP-dependent synthetase/ligase" evidence="8">
    <location>
        <begin position="38"/>
        <end position="381"/>
    </location>
</feature>
<dbReference type="PANTHER" id="PTHR24096:SF389">
    <property type="entry name" value="4-COUMARATE--COA LIGASE-LIKE 1"/>
    <property type="match status" value="1"/>
</dbReference>
<dbReference type="FunFam" id="3.40.50.12780:FF:000003">
    <property type="entry name" value="Long-chain-fatty-acid--CoA ligase FadD"/>
    <property type="match status" value="1"/>
</dbReference>
<keyword evidence="11" id="KW-1185">Reference proteome</keyword>
<evidence type="ECO:0000259" key="8">
    <source>
        <dbReference type="Pfam" id="PF00501"/>
    </source>
</evidence>
<evidence type="ECO:0000256" key="5">
    <source>
        <dbReference type="ARBA" id="ARBA00022840"/>
    </source>
</evidence>
<dbReference type="PANTHER" id="PTHR24096">
    <property type="entry name" value="LONG-CHAIN-FATTY-ACID--COA LIGASE"/>
    <property type="match status" value="1"/>
</dbReference>
<dbReference type="UniPathway" id="UPA00372">
    <property type="reaction ID" value="UER00547"/>
</dbReference>
<evidence type="ECO:0000256" key="3">
    <source>
        <dbReference type="ARBA" id="ARBA00022598"/>
    </source>
</evidence>
<dbReference type="InterPro" id="IPR042099">
    <property type="entry name" value="ANL_N_sf"/>
</dbReference>
<evidence type="ECO:0000313" key="10">
    <source>
        <dbReference type="EMBL" id="GFZ21131.1"/>
    </source>
</evidence>
<evidence type="ECO:0000256" key="6">
    <source>
        <dbReference type="ARBA" id="ARBA00023051"/>
    </source>
</evidence>
<evidence type="ECO:0000256" key="4">
    <source>
        <dbReference type="ARBA" id="ARBA00022741"/>
    </source>
</evidence>
<dbReference type="InterPro" id="IPR025110">
    <property type="entry name" value="AMP-bd_C"/>
</dbReference>
<evidence type="ECO:0000256" key="7">
    <source>
        <dbReference type="SAM" id="Phobius"/>
    </source>
</evidence>
<dbReference type="InterPro" id="IPR020845">
    <property type="entry name" value="AMP-binding_CS"/>
</dbReference>
<dbReference type="GO" id="GO:0050563">
    <property type="term" value="F:trans-feruloyl-CoA synthase activity"/>
    <property type="evidence" value="ECO:0007669"/>
    <property type="project" value="UniProtKB-ARBA"/>
</dbReference>
<dbReference type="GO" id="GO:0004467">
    <property type="term" value="F:long-chain fatty acid-CoA ligase activity"/>
    <property type="evidence" value="ECO:0007669"/>
    <property type="project" value="TreeGrafter"/>
</dbReference>
<dbReference type="EMBL" id="BJWL01000029">
    <property type="protein sequence ID" value="GFZ21131.1"/>
    <property type="molecule type" value="Genomic_DNA"/>
</dbReference>
<evidence type="ECO:0000256" key="1">
    <source>
        <dbReference type="ARBA" id="ARBA00004930"/>
    </source>
</evidence>
<keyword evidence="4" id="KW-0547">Nucleotide-binding</keyword>
<keyword evidence="3" id="KW-0436">Ligase</keyword>
<keyword evidence="7" id="KW-1133">Transmembrane helix</keyword>
<comment type="pathway">
    <text evidence="1">Phytoalexin biosynthesis; 3,4',5-trihydroxystilbene biosynthesis; 3,4',5-trihydroxystilbene from trans-4-coumarate: step 1/2.</text>
</comment>
<keyword evidence="6" id="KW-0587">Phenylpropanoid metabolism</keyword>
<accession>A0A7J0HDT5</accession>
<dbReference type="Proteomes" id="UP000585474">
    <property type="component" value="Unassembled WGS sequence"/>
</dbReference>
<dbReference type="FunFam" id="3.30.300.30:FF:000007">
    <property type="entry name" value="4-coumarate--CoA ligase 2"/>
    <property type="match status" value="1"/>
</dbReference>
<dbReference type="AlphaFoldDB" id="A0A7J0HDT5"/>
<dbReference type="GO" id="GO:0005524">
    <property type="term" value="F:ATP binding"/>
    <property type="evidence" value="ECO:0007669"/>
    <property type="project" value="UniProtKB-KW"/>
</dbReference>
<evidence type="ECO:0000259" key="9">
    <source>
        <dbReference type="Pfam" id="PF13193"/>
    </source>
</evidence>
<comment type="caution">
    <text evidence="10">The sequence shown here is derived from an EMBL/GenBank/DDBJ whole genome shotgun (WGS) entry which is preliminary data.</text>
</comment>
<dbReference type="Pfam" id="PF00501">
    <property type="entry name" value="AMP-binding"/>
    <property type="match status" value="1"/>
</dbReference>
<dbReference type="Gene3D" id="3.30.300.30">
    <property type="match status" value="1"/>
</dbReference>
<keyword evidence="5" id="KW-0067">ATP-binding</keyword>
<dbReference type="InterPro" id="IPR045851">
    <property type="entry name" value="AMP-bd_C_sf"/>
</dbReference>
<dbReference type="GO" id="GO:0106286">
    <property type="term" value="F:(E)-caffeate-CoA ligase activity"/>
    <property type="evidence" value="ECO:0007669"/>
    <property type="project" value="UniProtKB-ARBA"/>
</dbReference>
<comment type="similarity">
    <text evidence="2">Belongs to the ATP-dependent AMP-binding enzyme family.</text>
</comment>
<proteinExistence type="inferred from homology"/>
<keyword evidence="7" id="KW-0812">Transmembrane</keyword>
<dbReference type="SUPFAM" id="SSF56801">
    <property type="entry name" value="Acetyl-CoA synthetase-like"/>
    <property type="match status" value="1"/>
</dbReference>
<dbReference type="PROSITE" id="PS00455">
    <property type="entry name" value="AMP_BINDING"/>
    <property type="match status" value="1"/>
</dbReference>
<organism evidence="10 11">
    <name type="scientific">Actinidia rufa</name>
    <dbReference type="NCBI Taxonomy" id="165716"/>
    <lineage>
        <taxon>Eukaryota</taxon>
        <taxon>Viridiplantae</taxon>
        <taxon>Streptophyta</taxon>
        <taxon>Embryophyta</taxon>
        <taxon>Tracheophyta</taxon>
        <taxon>Spermatophyta</taxon>
        <taxon>Magnoliopsida</taxon>
        <taxon>eudicotyledons</taxon>
        <taxon>Gunneridae</taxon>
        <taxon>Pentapetalae</taxon>
        <taxon>asterids</taxon>
        <taxon>Ericales</taxon>
        <taxon>Actinidiaceae</taxon>
        <taxon>Actinidia</taxon>
    </lineage>
</organism>
<dbReference type="OrthoDB" id="10253869at2759"/>
<dbReference type="InterPro" id="IPR000873">
    <property type="entry name" value="AMP-dep_synth/lig_dom"/>
</dbReference>
<protein>
    <submittedName>
        <fullName evidence="10">Acyl-CoA synthetase 5</fullName>
    </submittedName>
</protein>
<dbReference type="GO" id="GO:0009698">
    <property type="term" value="P:phenylpropanoid metabolic process"/>
    <property type="evidence" value="ECO:0007669"/>
    <property type="project" value="UniProtKB-KW"/>
</dbReference>
<dbReference type="Pfam" id="PF13193">
    <property type="entry name" value="AMP-binding_C"/>
    <property type="match status" value="1"/>
</dbReference>
<dbReference type="GO" id="GO:0046949">
    <property type="term" value="P:fatty-acyl-CoA biosynthetic process"/>
    <property type="evidence" value="ECO:0007669"/>
    <property type="project" value="TreeGrafter"/>
</dbReference>
<feature type="domain" description="AMP-binding enzyme C-terminal" evidence="9">
    <location>
        <begin position="433"/>
        <end position="507"/>
    </location>
</feature>
<sequence>MATLLQNLARDEDHVFRSPYSSAPVPENMTLPDFVLQDAELYADKVAFVENANGKVYTHGQVLRDTRRFARALRSLGLRKGRVVVVVLPNVAEYAIVALGIMVAGGVFFRCQSVSSPVKCLGLPIIVLGEQQVESAIYWEELLAAADRASTNLIDEPILQTDLCALPFSSGTTGTSKGVMLTHRNNVVANLCSTLFSVGPEMIGQVTTLGLMPFFHIYGLTGICCATLRNKGKVVVMGRYKLETFLGALIAHEVTFAPIVPAILSDMVKNRVVDEFDLDKLKVKAVMTAAAPLAPEVLSSFEKKFPGVEVQEAYGMTEHSCITLTHGDPNKGHRIAKKNSVGFILPNLELKFVDPHTAKSLPKSTSGEICVRSPCVMQGYYRNEEETAQTIDEDGWLHTGDIGYIDDDGDVFIVDRIKELIKYKGFQVAPAHLESILLTHPSVADAAVIPLPDEEAGEIPAACVVMNQSAKESEEEIMNYVASNVANYERVRVLQFVDSIPRSASGKILRRILKEEMVKNMETNLPKKTGATLLNLLIMSKMNAGHQGIVVNKL</sequence>
<reference evidence="10 11" key="1">
    <citation type="submission" date="2019-07" db="EMBL/GenBank/DDBJ databases">
        <title>De Novo Assembly of kiwifruit Actinidia rufa.</title>
        <authorList>
            <person name="Sugita-Konishi S."/>
            <person name="Sato K."/>
            <person name="Mori E."/>
            <person name="Abe Y."/>
            <person name="Kisaki G."/>
            <person name="Hamano K."/>
            <person name="Suezawa K."/>
            <person name="Otani M."/>
            <person name="Fukuda T."/>
            <person name="Manabe T."/>
            <person name="Gomi K."/>
            <person name="Tabuchi M."/>
            <person name="Akimitsu K."/>
            <person name="Kataoka I."/>
        </authorList>
    </citation>
    <scope>NUCLEOTIDE SEQUENCE [LARGE SCALE GENOMIC DNA]</scope>
    <source>
        <strain evidence="11">cv. Fuchu</strain>
    </source>
</reference>
<name>A0A7J0HDT5_9ERIC</name>
<keyword evidence="7" id="KW-0472">Membrane</keyword>
<dbReference type="Gene3D" id="3.40.50.12780">
    <property type="entry name" value="N-terminal domain of ligase-like"/>
    <property type="match status" value="1"/>
</dbReference>
<gene>
    <name evidence="10" type="ORF">Acr_29g0002930</name>
</gene>
<evidence type="ECO:0000313" key="11">
    <source>
        <dbReference type="Proteomes" id="UP000585474"/>
    </source>
</evidence>
<feature type="transmembrane region" description="Helical" evidence="7">
    <location>
        <begin position="83"/>
        <end position="109"/>
    </location>
</feature>